<feature type="compositionally biased region" description="Low complexity" evidence="8">
    <location>
        <begin position="7"/>
        <end position="19"/>
    </location>
</feature>
<dbReference type="FunFam" id="3.40.225.10:FF:000003">
    <property type="entry name" value="Methylthioribulose-1-phosphate dehydratase"/>
    <property type="match status" value="1"/>
</dbReference>
<evidence type="ECO:0000256" key="2">
    <source>
        <dbReference type="ARBA" id="ARBA00022605"/>
    </source>
</evidence>
<dbReference type="Pfam" id="PF00596">
    <property type="entry name" value="Aldolase_II"/>
    <property type="match status" value="1"/>
</dbReference>
<feature type="active site" description="Proton donor/acceptor" evidence="7">
    <location>
        <position position="321"/>
    </location>
</feature>
<evidence type="ECO:0000256" key="4">
    <source>
        <dbReference type="ARBA" id="ARBA00022833"/>
    </source>
</evidence>
<evidence type="ECO:0000256" key="5">
    <source>
        <dbReference type="ARBA" id="ARBA00023167"/>
    </source>
</evidence>
<comment type="subcellular location">
    <subcellularLocation>
        <location evidence="7">Cytoplasm</location>
    </subcellularLocation>
</comment>
<dbReference type="NCBIfam" id="TIGR03328">
    <property type="entry name" value="salvage_mtnB"/>
    <property type="match status" value="1"/>
</dbReference>
<evidence type="ECO:0000256" key="3">
    <source>
        <dbReference type="ARBA" id="ARBA00022723"/>
    </source>
</evidence>
<dbReference type="Proteomes" id="UP000663840">
    <property type="component" value="Unassembled WGS sequence"/>
</dbReference>
<keyword evidence="3 7" id="KW-0479">Metal-binding</keyword>
<dbReference type="InterPro" id="IPR027514">
    <property type="entry name" value="Salvage_MtnB_euk"/>
</dbReference>
<sequence>MPKAIKQQESQEISLSQSSNMDGGEEAMGLLIKAQATAAKNKKVKETQCLSRTKDMLDGILQACAQDYAKGISELEELYNAFQMELAASYDRERKYWLEAVVEQENFKDSLEELMRICHESEEVREKEHIDALAVARSGINICFITTTTHRTCLVKKLTPWSDQPIQSTLQISYQSYAHRRPMILRRKESDTDETVEVLPSGMGYRNWRGYKHPSGVRLLFPPRPQSRQFSDRDKVYIAPSGVQKERIKPEHIFVLPYPRPSPDVFLRKPIQPLKESACTPLFWNAFDLRGAGSCVHTHSQHAVMATLLWPGETWEVSHLEMIKGVREAGTGKALSYLDTLVVPIIENTPFEEDLKDSMDQAMKKYPNAAGVLVRRHGVYVWGNDWEKAKTQTECLDYLFELSVKMKLAGLSTKLE</sequence>
<feature type="binding site" evidence="7">
    <location>
        <position position="377"/>
    </location>
    <ligand>
        <name>Zn(2+)</name>
        <dbReference type="ChEBI" id="CHEBI:29105"/>
    </ligand>
</feature>
<comment type="caution">
    <text evidence="10">The sequence shown here is derived from an EMBL/GenBank/DDBJ whole genome shotgun (WGS) entry which is preliminary data.</text>
</comment>
<feature type="binding site" evidence="7">
    <location>
        <position position="279"/>
    </location>
    <ligand>
        <name>substrate</name>
    </ligand>
</feature>
<name>A0A8H3GR80_9AGAM</name>
<evidence type="ECO:0000259" key="9">
    <source>
        <dbReference type="SMART" id="SM01007"/>
    </source>
</evidence>
<dbReference type="PANTHER" id="PTHR10640:SF7">
    <property type="entry name" value="METHYLTHIORIBULOSE-1-PHOSPHATE DEHYDRATASE"/>
    <property type="match status" value="1"/>
</dbReference>
<accession>A0A8H3GR80</accession>
<protein>
    <recommendedName>
        <fullName evidence="7">Methylthioribulose-1-phosphate dehydratase</fullName>
        <shortName evidence="7">MTRu-1-P dehydratase</shortName>
        <ecNumber evidence="7">4.2.1.109</ecNumber>
    </recommendedName>
</protein>
<dbReference type="SUPFAM" id="SSF53639">
    <property type="entry name" value="AraD/HMP-PK domain-like"/>
    <property type="match status" value="1"/>
</dbReference>
<evidence type="ECO:0000256" key="6">
    <source>
        <dbReference type="ARBA" id="ARBA00023239"/>
    </source>
</evidence>
<evidence type="ECO:0000256" key="1">
    <source>
        <dbReference type="ARBA" id="ARBA00022490"/>
    </source>
</evidence>
<keyword evidence="5 7" id="KW-0486">Methionine biosynthesis</keyword>
<reference evidence="10" key="1">
    <citation type="submission" date="2021-01" db="EMBL/GenBank/DDBJ databases">
        <authorList>
            <person name="Kaushik A."/>
        </authorList>
    </citation>
    <scope>NUCLEOTIDE SEQUENCE</scope>
    <source>
        <strain evidence="10">AG1-1A</strain>
    </source>
</reference>
<feature type="domain" description="Class II aldolase/adducin N-terminal" evidence="9">
    <location>
        <begin position="168"/>
        <end position="404"/>
    </location>
</feature>
<dbReference type="SMART" id="SM01007">
    <property type="entry name" value="Aldolase_II"/>
    <property type="match status" value="1"/>
</dbReference>
<dbReference type="InterPro" id="IPR036409">
    <property type="entry name" value="Aldolase_II/adducin_N_sf"/>
</dbReference>
<evidence type="ECO:0000256" key="8">
    <source>
        <dbReference type="SAM" id="MobiDB-lite"/>
    </source>
</evidence>
<comment type="similarity">
    <text evidence="7">Belongs to the aldolase class II family. MtnB subfamily.</text>
</comment>
<dbReference type="GO" id="GO:0008270">
    <property type="term" value="F:zinc ion binding"/>
    <property type="evidence" value="ECO:0007669"/>
    <property type="project" value="UniProtKB-UniRule"/>
</dbReference>
<dbReference type="InterPro" id="IPR001303">
    <property type="entry name" value="Aldolase_II/adducin_N"/>
</dbReference>
<comment type="catalytic activity">
    <reaction evidence="7">
        <text>5-(methylsulfanyl)-D-ribulose 1-phosphate = 5-methylsulfanyl-2,3-dioxopentyl phosphate + H2O</text>
        <dbReference type="Rhea" id="RHEA:15549"/>
        <dbReference type="ChEBI" id="CHEBI:15377"/>
        <dbReference type="ChEBI" id="CHEBI:58548"/>
        <dbReference type="ChEBI" id="CHEBI:58828"/>
        <dbReference type="EC" id="4.2.1.109"/>
    </reaction>
</comment>
<feature type="region of interest" description="Disordered" evidence="8">
    <location>
        <begin position="1"/>
        <end position="22"/>
    </location>
</feature>
<dbReference type="InterPro" id="IPR017714">
    <property type="entry name" value="MethylthioRu-1-P_deHdtase_MtnB"/>
</dbReference>
<feature type="binding site" evidence="7">
    <location>
        <position position="297"/>
    </location>
    <ligand>
        <name>Zn(2+)</name>
        <dbReference type="ChEBI" id="CHEBI:29105"/>
    </ligand>
</feature>
<evidence type="ECO:0000313" key="10">
    <source>
        <dbReference type="EMBL" id="CAE6468551.1"/>
    </source>
</evidence>
<comment type="function">
    <text evidence="7">Catalyzes the dehydration of methylthioribulose-1-phosphate (MTRu-1-P) into 2,3-diketo-5-methylthiopentyl-1-phosphate (DK-MTP-1-P).</text>
</comment>
<dbReference type="PANTHER" id="PTHR10640">
    <property type="entry name" value="METHYLTHIORIBULOSE-1-PHOSPHATE DEHYDRATASE"/>
    <property type="match status" value="1"/>
</dbReference>
<proteinExistence type="inferred from homology"/>
<keyword evidence="6 7" id="KW-0456">Lyase</keyword>
<dbReference type="EMBL" id="CAJMWR010003731">
    <property type="protein sequence ID" value="CAE6468551.1"/>
    <property type="molecule type" value="Genomic_DNA"/>
</dbReference>
<feature type="binding site" evidence="7">
    <location>
        <position position="299"/>
    </location>
    <ligand>
        <name>Zn(2+)</name>
        <dbReference type="ChEBI" id="CHEBI:29105"/>
    </ligand>
</feature>
<comment type="pathway">
    <text evidence="7">Amino-acid biosynthesis; L-methionine biosynthesis via salvage pathway; L-methionine from S-methyl-5-thio-alpha-D-ribose 1-phosphate: step 2/6.</text>
</comment>
<keyword evidence="1 7" id="KW-0963">Cytoplasm</keyword>
<evidence type="ECO:0000313" key="11">
    <source>
        <dbReference type="Proteomes" id="UP000663840"/>
    </source>
</evidence>
<keyword evidence="2 7" id="KW-0028">Amino-acid biosynthesis</keyword>
<dbReference type="EC" id="4.2.1.109" evidence="7"/>
<dbReference type="UniPathway" id="UPA00904">
    <property type="reaction ID" value="UER00875"/>
</dbReference>
<keyword evidence="4 7" id="KW-0862">Zinc</keyword>
<gene>
    <name evidence="7" type="primary">MDE1</name>
    <name evidence="10" type="ORF">RDB_LOCUS112720</name>
</gene>
<evidence type="ECO:0000256" key="7">
    <source>
        <dbReference type="HAMAP-Rule" id="MF_03116"/>
    </source>
</evidence>
<dbReference type="HAMAP" id="MF_03116">
    <property type="entry name" value="Salvage_MtnB_euk"/>
    <property type="match status" value="1"/>
</dbReference>
<organism evidence="10 11">
    <name type="scientific">Rhizoctonia solani</name>
    <dbReference type="NCBI Taxonomy" id="456999"/>
    <lineage>
        <taxon>Eukaryota</taxon>
        <taxon>Fungi</taxon>
        <taxon>Dikarya</taxon>
        <taxon>Basidiomycota</taxon>
        <taxon>Agaricomycotina</taxon>
        <taxon>Agaricomycetes</taxon>
        <taxon>Cantharellales</taxon>
        <taxon>Ceratobasidiaceae</taxon>
        <taxon>Rhizoctonia</taxon>
    </lineage>
</organism>
<comment type="cofactor">
    <cofactor evidence="7">
        <name>Zn(2+)</name>
        <dbReference type="ChEBI" id="CHEBI:29105"/>
    </cofactor>
    <text evidence="7">Binds 1 zinc ion per subunit.</text>
</comment>
<dbReference type="AlphaFoldDB" id="A0A8H3GR80"/>
<dbReference type="GO" id="GO:0019509">
    <property type="term" value="P:L-methionine salvage from methylthioadenosine"/>
    <property type="evidence" value="ECO:0007669"/>
    <property type="project" value="UniProtKB-UniRule"/>
</dbReference>
<dbReference type="GO" id="GO:0046570">
    <property type="term" value="F:methylthioribulose 1-phosphate dehydratase activity"/>
    <property type="evidence" value="ECO:0007669"/>
    <property type="project" value="UniProtKB-UniRule"/>
</dbReference>
<dbReference type="Gene3D" id="3.40.225.10">
    <property type="entry name" value="Class II aldolase/adducin N-terminal domain"/>
    <property type="match status" value="1"/>
</dbReference>
<dbReference type="GO" id="GO:0005737">
    <property type="term" value="C:cytoplasm"/>
    <property type="evidence" value="ECO:0007669"/>
    <property type="project" value="UniProtKB-SubCell"/>
</dbReference>